<dbReference type="InterPro" id="IPR032675">
    <property type="entry name" value="LRR_dom_sf"/>
</dbReference>
<dbReference type="Proteomes" id="UP000054988">
    <property type="component" value="Unassembled WGS sequence"/>
</dbReference>
<dbReference type="Gene3D" id="3.80.10.10">
    <property type="entry name" value="Ribonuclease Inhibitor"/>
    <property type="match status" value="1"/>
</dbReference>
<dbReference type="EMBL" id="LATX01001869">
    <property type="protein sequence ID" value="KTB37175.1"/>
    <property type="molecule type" value="Genomic_DNA"/>
</dbReference>
<dbReference type="AlphaFoldDB" id="A0A0W0FLH3"/>
<evidence type="ECO:0000313" key="2">
    <source>
        <dbReference type="Proteomes" id="UP000054988"/>
    </source>
</evidence>
<protein>
    <recommendedName>
        <fullName evidence="3">F-box domain-containing protein</fullName>
    </recommendedName>
</protein>
<sequence>MTSLTRLFLDRSGSKPLDISVRTPASEYELQSQYIHHRYVLDALVRRAHRWRSVKLRIPYSEHHRLPASLPLLESLSIERIHDLFGDEREPWIYTYNLNAPRLRELKLSDDTALSRDLNCNSLTTLEMTCRAVHRSWDDPDDPDAIVTSQLVSLHLQGPWILERIELPRVSYLRIEDFAHDRMWLFDDIFYEFVLRSSPPAVTTLCLINCSNNQRILGDCLFHLPTITDLTIMDARYGKPVLDDEFLEDLMPLASNISDDGHDMLPNLVSLALRFPDDPWCGDPGQLMALLRSRRVRCRDTVKKLESLTVIINPKSTVMVDMSVVGEELDGLRVYTRALDESLS</sequence>
<accession>A0A0W0FLH3</accession>
<gene>
    <name evidence="1" type="ORF">WG66_10345</name>
</gene>
<organism evidence="1 2">
    <name type="scientific">Moniliophthora roreri</name>
    <name type="common">Frosty pod rot fungus</name>
    <name type="synonym">Monilia roreri</name>
    <dbReference type="NCBI Taxonomy" id="221103"/>
    <lineage>
        <taxon>Eukaryota</taxon>
        <taxon>Fungi</taxon>
        <taxon>Dikarya</taxon>
        <taxon>Basidiomycota</taxon>
        <taxon>Agaricomycotina</taxon>
        <taxon>Agaricomycetes</taxon>
        <taxon>Agaricomycetidae</taxon>
        <taxon>Agaricales</taxon>
        <taxon>Marasmiineae</taxon>
        <taxon>Marasmiaceae</taxon>
        <taxon>Moniliophthora</taxon>
    </lineage>
</organism>
<evidence type="ECO:0008006" key="3">
    <source>
        <dbReference type="Google" id="ProtNLM"/>
    </source>
</evidence>
<evidence type="ECO:0000313" key="1">
    <source>
        <dbReference type="EMBL" id="KTB37175.1"/>
    </source>
</evidence>
<reference evidence="1 2" key="1">
    <citation type="submission" date="2015-12" db="EMBL/GenBank/DDBJ databases">
        <title>Draft genome sequence of Moniliophthora roreri, the causal agent of frosty pod rot of cacao.</title>
        <authorList>
            <person name="Aime M.C."/>
            <person name="Diaz-Valderrama J.R."/>
            <person name="Kijpornyongpan T."/>
            <person name="Phillips-Mora W."/>
        </authorList>
    </citation>
    <scope>NUCLEOTIDE SEQUENCE [LARGE SCALE GENOMIC DNA]</scope>
    <source>
        <strain evidence="1 2">MCA 2952</strain>
    </source>
</reference>
<proteinExistence type="predicted"/>
<name>A0A0W0FLH3_MONRR</name>
<comment type="caution">
    <text evidence="1">The sequence shown here is derived from an EMBL/GenBank/DDBJ whole genome shotgun (WGS) entry which is preliminary data.</text>
</comment>